<gene>
    <name evidence="3" type="ORF">CUMW_158010</name>
</gene>
<dbReference type="EMBL" id="BDQV01000107">
    <property type="protein sequence ID" value="GAY54604.1"/>
    <property type="molecule type" value="Genomic_DNA"/>
</dbReference>
<reference evidence="3 4" key="1">
    <citation type="journal article" date="2017" name="Front. Genet.">
        <title>Draft sequencing of the heterozygous diploid genome of Satsuma (Citrus unshiu Marc.) using a hybrid assembly approach.</title>
        <authorList>
            <person name="Shimizu T."/>
            <person name="Tanizawa Y."/>
            <person name="Mochizuki T."/>
            <person name="Nagasaki H."/>
            <person name="Yoshioka T."/>
            <person name="Toyoda A."/>
            <person name="Fujiyama A."/>
            <person name="Kaminuma E."/>
            <person name="Nakamura Y."/>
        </authorList>
    </citation>
    <scope>NUCLEOTIDE SEQUENCE [LARGE SCALE GENOMIC DNA]</scope>
    <source>
        <strain evidence="4">cv. Miyagawa wase</strain>
    </source>
</reference>
<dbReference type="STRING" id="55188.A0A2H5PQH7"/>
<evidence type="ECO:0000313" key="3">
    <source>
        <dbReference type="EMBL" id="GAY54604.1"/>
    </source>
</evidence>
<keyword evidence="4" id="KW-1185">Reference proteome</keyword>
<sequence length="683" mass="76026">MSNNNNTPSTWTNLSWTVKLAMSVISFGIKLSRRSDGSVNRRLMSFFDFKSPPSSINGVKTSDIIVDPSRNLWFRLYVPITTTTTTAATNDVNGSQLPVIIHFHGGGFACICADSVGSDNLCRRLAKELNAVIVSVNYRNSPEHKYPSQVEDGFDVLQYIELNPNFEGFPTDADLKNCFVSGDSAGGNLAHHVALKGSNYGFRNLRIIGVIALQPFFGGEERTESEIKLAGAPFITVKGTDWLWQAFLPEGADRDHPAANVFGPKSEDISGLNFPATIVIVGGYDPLLDWQKRYYEGLKKAGKEVYLIEYPNVFHSFYGVPDVPESALCINEVKTFMQKRSGEKYFSVKRKIMSTNSKTSPNLPWKAWLSISTLSFAMQICFRRNMTVNRFLFNLYDRKSSPSTKNGVTSFDVSVDATRDLWFRLYSPTNTTATNLPVIVYFHGGGFAILAANSKVYDDACRRLAVEVPAVVISVNYRRSPEHRCPSQYEDGIDALKFIDSSFIDIENFPARADIKQCFLAGDSAGGNLAHNVAVLADGCNFSRLRLNGLIAIQPFFGGEERTESEMRFQRDPLVGLKLTEWMWKAFLPEGSNRDHPAANVFGPNAADISGVNLPPTIIFIGGFDPLQDGGKRYYEGLKKFGKDAYLIEYPNAVHCFYLFPEVPECSLFLKEVKDFICSHAAK</sequence>
<comment type="similarity">
    <text evidence="1">Belongs to the 'GDXG' lipolytic enzyme family.</text>
</comment>
<dbReference type="SUPFAM" id="SSF53474">
    <property type="entry name" value="alpha/beta-Hydrolases"/>
    <property type="match status" value="2"/>
</dbReference>
<feature type="domain" description="Alpha/beta hydrolase fold-3" evidence="2">
    <location>
        <begin position="439"/>
        <end position="658"/>
    </location>
</feature>
<proteinExistence type="inferred from homology"/>
<accession>A0A2H5PQH7</accession>
<dbReference type="Proteomes" id="UP000236630">
    <property type="component" value="Unassembled WGS sequence"/>
</dbReference>
<dbReference type="InterPro" id="IPR013094">
    <property type="entry name" value="AB_hydrolase_3"/>
</dbReference>
<dbReference type="InterPro" id="IPR029058">
    <property type="entry name" value="AB_hydrolase_fold"/>
</dbReference>
<dbReference type="PANTHER" id="PTHR23024:SF24">
    <property type="entry name" value="ALPHA_BETA HYDROLASE FOLD-3 DOMAIN-CONTAINING PROTEIN"/>
    <property type="match status" value="1"/>
</dbReference>
<dbReference type="GO" id="GO:0009860">
    <property type="term" value="P:pollen tube growth"/>
    <property type="evidence" value="ECO:0007669"/>
    <property type="project" value="TreeGrafter"/>
</dbReference>
<organism evidence="3 4">
    <name type="scientific">Citrus unshiu</name>
    <name type="common">Satsuma mandarin</name>
    <name type="synonym">Citrus nobilis var. unshiu</name>
    <dbReference type="NCBI Taxonomy" id="55188"/>
    <lineage>
        <taxon>Eukaryota</taxon>
        <taxon>Viridiplantae</taxon>
        <taxon>Streptophyta</taxon>
        <taxon>Embryophyta</taxon>
        <taxon>Tracheophyta</taxon>
        <taxon>Spermatophyta</taxon>
        <taxon>Magnoliopsida</taxon>
        <taxon>eudicotyledons</taxon>
        <taxon>Gunneridae</taxon>
        <taxon>Pentapetalae</taxon>
        <taxon>rosids</taxon>
        <taxon>malvids</taxon>
        <taxon>Sapindales</taxon>
        <taxon>Rutaceae</taxon>
        <taxon>Aurantioideae</taxon>
        <taxon>Citrus</taxon>
    </lineage>
</organism>
<dbReference type="Pfam" id="PF07859">
    <property type="entry name" value="Abhydrolase_3"/>
    <property type="match status" value="2"/>
</dbReference>
<dbReference type="GO" id="GO:0052689">
    <property type="term" value="F:carboxylic ester hydrolase activity"/>
    <property type="evidence" value="ECO:0007669"/>
    <property type="project" value="TreeGrafter"/>
</dbReference>
<name>A0A2H5PQH7_CITUN</name>
<evidence type="ECO:0000256" key="1">
    <source>
        <dbReference type="ARBA" id="ARBA00010515"/>
    </source>
</evidence>
<dbReference type="AlphaFoldDB" id="A0A2H5PQH7"/>
<dbReference type="InterPro" id="IPR050466">
    <property type="entry name" value="Carboxylest/Gibb_receptor"/>
</dbReference>
<dbReference type="PANTHER" id="PTHR23024">
    <property type="entry name" value="ARYLACETAMIDE DEACETYLASE"/>
    <property type="match status" value="1"/>
</dbReference>
<dbReference type="Gene3D" id="3.40.50.1820">
    <property type="entry name" value="alpha/beta hydrolase"/>
    <property type="match status" value="2"/>
</dbReference>
<evidence type="ECO:0000313" key="4">
    <source>
        <dbReference type="Proteomes" id="UP000236630"/>
    </source>
</evidence>
<feature type="domain" description="Alpha/beta hydrolase fold-3" evidence="2">
    <location>
        <begin position="100"/>
        <end position="318"/>
    </location>
</feature>
<comment type="caution">
    <text evidence="3">The sequence shown here is derived from an EMBL/GenBank/DDBJ whole genome shotgun (WGS) entry which is preliminary data.</text>
</comment>
<evidence type="ECO:0000259" key="2">
    <source>
        <dbReference type="Pfam" id="PF07859"/>
    </source>
</evidence>
<protein>
    <recommendedName>
        <fullName evidence="2">Alpha/beta hydrolase fold-3 domain-containing protein</fullName>
    </recommendedName>
</protein>